<sequence>MEWLSSLNENLYLGTLSIGLVETLKLALVSLLCGALFAVVLTLILELKIFLLEWLAKGFILFFTGTPLLVQFFLIYFGPGQFSWLQESWAWEYLRQPYVCAVLALAMNTSAYSALLFKGAIEAVPSSDWQACKALGMNTRQTLSVVISRAARQVLPAYSNEVIMVVKGTSLASTITIMDLMGYAQRINAQTYDTLVVFSVAGGFYLMITAVLTLIFRLLEKKALRFQTGG</sequence>
<dbReference type="PANTHER" id="PTHR30614:SF10">
    <property type="entry name" value="ARGININE ABC TRANSPORTER PERMEASE PROTEIN ARTM"/>
    <property type="match status" value="1"/>
</dbReference>
<keyword evidence="9 11" id="KW-0472">Membrane</keyword>
<feature type="domain" description="ABC transmembrane type-1" evidence="12">
    <location>
        <begin position="20"/>
        <end position="216"/>
    </location>
</feature>
<protein>
    <recommendedName>
        <fullName evidence="10">Arginine ABC transporter permease protein ArtM</fullName>
    </recommendedName>
</protein>
<feature type="transmembrane region" description="Helical" evidence="11">
    <location>
        <begin position="195"/>
        <end position="216"/>
    </location>
</feature>
<evidence type="ECO:0000313" key="14">
    <source>
        <dbReference type="Proteomes" id="UP000838100"/>
    </source>
</evidence>
<dbReference type="PANTHER" id="PTHR30614">
    <property type="entry name" value="MEMBRANE COMPONENT OF AMINO ACID ABC TRANSPORTER"/>
    <property type="match status" value="1"/>
</dbReference>
<evidence type="ECO:0000256" key="10">
    <source>
        <dbReference type="ARBA" id="ARBA00040319"/>
    </source>
</evidence>
<dbReference type="InterPro" id="IPR010065">
    <property type="entry name" value="AA_ABC_transptr_permease_3TM"/>
</dbReference>
<accession>A0ABM9AEI8</accession>
<comment type="caution">
    <text evidence="13">The sequence shown here is derived from an EMBL/GenBank/DDBJ whole genome shotgun (WGS) entry which is preliminary data.</text>
</comment>
<dbReference type="PROSITE" id="PS50928">
    <property type="entry name" value="ABC_TM1"/>
    <property type="match status" value="1"/>
</dbReference>
<dbReference type="NCBIfam" id="TIGR01726">
    <property type="entry name" value="HEQRo_perm_3TM"/>
    <property type="match status" value="1"/>
</dbReference>
<comment type="similarity">
    <text evidence="2">Belongs to the binding-protein-dependent transport system permease family. HisMQ subfamily.</text>
</comment>
<keyword evidence="7" id="KW-0029">Amino-acid transport</keyword>
<keyword evidence="4" id="KW-1003">Cell membrane</keyword>
<dbReference type="NCBIfam" id="NF008336">
    <property type="entry name" value="PRK11122.1"/>
    <property type="match status" value="1"/>
</dbReference>
<gene>
    <name evidence="13" type="primary">artM</name>
    <name evidence="13" type="ORF">SIN8267_01717</name>
</gene>
<name>A0ABM9AEI8_9GAMM</name>
<keyword evidence="3 11" id="KW-0813">Transport</keyword>
<evidence type="ECO:0000259" key="12">
    <source>
        <dbReference type="PROSITE" id="PS50928"/>
    </source>
</evidence>
<evidence type="ECO:0000256" key="6">
    <source>
        <dbReference type="ARBA" id="ARBA00022692"/>
    </source>
</evidence>
<dbReference type="Gene3D" id="1.10.3720.10">
    <property type="entry name" value="MetI-like"/>
    <property type="match status" value="1"/>
</dbReference>
<evidence type="ECO:0000256" key="4">
    <source>
        <dbReference type="ARBA" id="ARBA00022475"/>
    </source>
</evidence>
<organism evidence="13 14">
    <name type="scientific">Sinobacterium norvegicum</name>
    <dbReference type="NCBI Taxonomy" id="1641715"/>
    <lineage>
        <taxon>Bacteria</taxon>
        <taxon>Pseudomonadati</taxon>
        <taxon>Pseudomonadota</taxon>
        <taxon>Gammaproteobacteria</taxon>
        <taxon>Cellvibrionales</taxon>
        <taxon>Spongiibacteraceae</taxon>
        <taxon>Sinobacterium</taxon>
    </lineage>
</organism>
<keyword evidence="5" id="KW-0997">Cell inner membrane</keyword>
<dbReference type="SUPFAM" id="SSF161098">
    <property type="entry name" value="MetI-like"/>
    <property type="match status" value="1"/>
</dbReference>
<keyword evidence="8 11" id="KW-1133">Transmembrane helix</keyword>
<evidence type="ECO:0000256" key="5">
    <source>
        <dbReference type="ARBA" id="ARBA00022519"/>
    </source>
</evidence>
<evidence type="ECO:0000256" key="7">
    <source>
        <dbReference type="ARBA" id="ARBA00022970"/>
    </source>
</evidence>
<dbReference type="InterPro" id="IPR000515">
    <property type="entry name" value="MetI-like"/>
</dbReference>
<evidence type="ECO:0000256" key="1">
    <source>
        <dbReference type="ARBA" id="ARBA00004429"/>
    </source>
</evidence>
<evidence type="ECO:0000256" key="9">
    <source>
        <dbReference type="ARBA" id="ARBA00023136"/>
    </source>
</evidence>
<evidence type="ECO:0000256" key="8">
    <source>
        <dbReference type="ARBA" id="ARBA00022989"/>
    </source>
</evidence>
<evidence type="ECO:0000313" key="13">
    <source>
        <dbReference type="EMBL" id="CAH0991608.1"/>
    </source>
</evidence>
<dbReference type="Proteomes" id="UP000838100">
    <property type="component" value="Unassembled WGS sequence"/>
</dbReference>
<evidence type="ECO:0000256" key="2">
    <source>
        <dbReference type="ARBA" id="ARBA00010072"/>
    </source>
</evidence>
<evidence type="ECO:0000256" key="11">
    <source>
        <dbReference type="RuleBase" id="RU363032"/>
    </source>
</evidence>
<dbReference type="EMBL" id="CAKLPX010000001">
    <property type="protein sequence ID" value="CAH0991608.1"/>
    <property type="molecule type" value="Genomic_DNA"/>
</dbReference>
<dbReference type="InterPro" id="IPR035906">
    <property type="entry name" value="MetI-like_sf"/>
</dbReference>
<feature type="transmembrane region" description="Helical" evidence="11">
    <location>
        <begin position="59"/>
        <end position="78"/>
    </location>
</feature>
<reference evidence="13" key="1">
    <citation type="submission" date="2021-12" db="EMBL/GenBank/DDBJ databases">
        <authorList>
            <person name="Rodrigo-Torres L."/>
            <person name="Arahal R. D."/>
            <person name="Lucena T."/>
        </authorList>
    </citation>
    <scope>NUCLEOTIDE SEQUENCE</scope>
    <source>
        <strain evidence="13">CECT 8267</strain>
    </source>
</reference>
<comment type="subcellular location">
    <subcellularLocation>
        <location evidence="1">Cell inner membrane</location>
        <topology evidence="1">Multi-pass membrane protein</topology>
    </subcellularLocation>
    <subcellularLocation>
        <location evidence="11">Cell membrane</location>
        <topology evidence="11">Multi-pass membrane protein</topology>
    </subcellularLocation>
</comment>
<keyword evidence="14" id="KW-1185">Reference proteome</keyword>
<dbReference type="InterPro" id="IPR043429">
    <property type="entry name" value="ArtM/GltK/GlnP/TcyL/YhdX-like"/>
</dbReference>
<feature type="transmembrane region" description="Helical" evidence="11">
    <location>
        <begin position="26"/>
        <end position="47"/>
    </location>
</feature>
<feature type="transmembrane region" description="Helical" evidence="11">
    <location>
        <begin position="162"/>
        <end position="183"/>
    </location>
</feature>
<evidence type="ECO:0000256" key="3">
    <source>
        <dbReference type="ARBA" id="ARBA00022448"/>
    </source>
</evidence>
<proteinExistence type="inferred from homology"/>
<dbReference type="Pfam" id="PF00528">
    <property type="entry name" value="BPD_transp_1"/>
    <property type="match status" value="1"/>
</dbReference>
<feature type="transmembrane region" description="Helical" evidence="11">
    <location>
        <begin position="98"/>
        <end position="117"/>
    </location>
</feature>
<keyword evidence="6 11" id="KW-0812">Transmembrane</keyword>